<dbReference type="Gene3D" id="3.30.460.10">
    <property type="entry name" value="Beta Polymerase, domain 2"/>
    <property type="match status" value="1"/>
</dbReference>
<dbReference type="Proteomes" id="UP000548632">
    <property type="component" value="Unassembled WGS sequence"/>
</dbReference>
<name>A0A839HGX0_9GAMM</name>
<accession>A0A839HGX0</accession>
<dbReference type="InterPro" id="IPR043519">
    <property type="entry name" value="NT_sf"/>
</dbReference>
<sequence>MLEPKPDFDYQAVCRYLQHKHEIATKKRQFLWQQATLDTQVIVNRIIECYQPKRIIQWGSLLKAQHFSEVSDIDLAIEGVGSVEFLGLLALAEDCTDFPLDILRRENVDPAFQATLLAKGKILYEQR</sequence>
<evidence type="ECO:0000313" key="1">
    <source>
        <dbReference type="EMBL" id="MBB1126486.1"/>
    </source>
</evidence>
<dbReference type="EMBL" id="JABVCQ010000019">
    <property type="protein sequence ID" value="MBB1126486.1"/>
    <property type="molecule type" value="Genomic_DNA"/>
</dbReference>
<dbReference type="GO" id="GO:0016740">
    <property type="term" value="F:transferase activity"/>
    <property type="evidence" value="ECO:0007669"/>
    <property type="project" value="UniProtKB-KW"/>
</dbReference>
<evidence type="ECO:0000313" key="2">
    <source>
        <dbReference type="Proteomes" id="UP000548632"/>
    </source>
</evidence>
<gene>
    <name evidence="1" type="ORF">HUK38_09600</name>
</gene>
<keyword evidence="2" id="KW-1185">Reference proteome</keyword>
<proteinExistence type="predicted"/>
<dbReference type="SUPFAM" id="SSF81301">
    <property type="entry name" value="Nucleotidyltransferase"/>
    <property type="match status" value="1"/>
</dbReference>
<dbReference type="RefSeq" id="WP_182584114.1">
    <property type="nucleotide sequence ID" value="NZ_JABVCQ010000019.1"/>
</dbReference>
<organism evidence="1 2">
    <name type="scientific">Thiospirillum jenense</name>
    <dbReference type="NCBI Taxonomy" id="1653858"/>
    <lineage>
        <taxon>Bacteria</taxon>
        <taxon>Pseudomonadati</taxon>
        <taxon>Pseudomonadota</taxon>
        <taxon>Gammaproteobacteria</taxon>
        <taxon>Chromatiales</taxon>
        <taxon>Chromatiaceae</taxon>
        <taxon>Thiospirillum</taxon>
    </lineage>
</organism>
<protein>
    <submittedName>
        <fullName evidence="1">Nucleotidyltransferase domain-containing protein</fullName>
    </submittedName>
</protein>
<comment type="caution">
    <text evidence="1">The sequence shown here is derived from an EMBL/GenBank/DDBJ whole genome shotgun (WGS) entry which is preliminary data.</text>
</comment>
<keyword evidence="1" id="KW-0808">Transferase</keyword>
<dbReference type="AlphaFoldDB" id="A0A839HGX0"/>
<reference evidence="1 2" key="1">
    <citation type="journal article" date="2020" name="Arch. Microbiol.">
        <title>The genome sequence of the giant phototrophic gammaproteobacterium Thiospirillum jenense gives insight into its physiological properties and phylogenetic relationships.</title>
        <authorList>
            <person name="Imhoff J.F."/>
            <person name="Meyer T.E."/>
            <person name="Kyndt J.A."/>
        </authorList>
    </citation>
    <scope>NUCLEOTIDE SEQUENCE [LARGE SCALE GENOMIC DNA]</scope>
    <source>
        <strain evidence="1 2">DSM 216</strain>
    </source>
</reference>